<keyword evidence="4 8" id="KW-0521">NADP</keyword>
<dbReference type="GO" id="GO:0050661">
    <property type="term" value="F:NADP binding"/>
    <property type="evidence" value="ECO:0007669"/>
    <property type="project" value="InterPro"/>
</dbReference>
<organism evidence="11 12">
    <name type="scientific">Ceratodon purpureus</name>
    <name type="common">Fire moss</name>
    <name type="synonym">Dicranum purpureum</name>
    <dbReference type="NCBI Taxonomy" id="3225"/>
    <lineage>
        <taxon>Eukaryota</taxon>
        <taxon>Viridiplantae</taxon>
        <taxon>Streptophyta</taxon>
        <taxon>Embryophyta</taxon>
        <taxon>Bryophyta</taxon>
        <taxon>Bryophytina</taxon>
        <taxon>Bryopsida</taxon>
        <taxon>Dicranidae</taxon>
        <taxon>Pseudoditrichales</taxon>
        <taxon>Ditrichaceae</taxon>
        <taxon>Ceratodon</taxon>
    </lineage>
</organism>
<evidence type="ECO:0000256" key="5">
    <source>
        <dbReference type="ARBA" id="ARBA00023002"/>
    </source>
</evidence>
<evidence type="ECO:0000256" key="4">
    <source>
        <dbReference type="ARBA" id="ARBA00022857"/>
    </source>
</evidence>
<dbReference type="SUPFAM" id="SSF51735">
    <property type="entry name" value="NAD(P)-binding Rossmann-fold domains"/>
    <property type="match status" value="1"/>
</dbReference>
<dbReference type="SUPFAM" id="SSF55347">
    <property type="entry name" value="Glyceraldehyde-3-phosphate dehydrogenase-like, C-terminal domain"/>
    <property type="match status" value="1"/>
</dbReference>
<comment type="function">
    <text evidence="8">Catalyzes the rate-limiting step of the oxidative pentose-phosphate pathway, which represents a route for the dissimilation of carbohydrates besides glycolysis.</text>
</comment>
<dbReference type="NCBIfam" id="TIGR00871">
    <property type="entry name" value="zwf"/>
    <property type="match status" value="1"/>
</dbReference>
<dbReference type="InterPro" id="IPR022674">
    <property type="entry name" value="G6P_DH_NAD-bd"/>
</dbReference>
<dbReference type="Gene3D" id="3.30.360.10">
    <property type="entry name" value="Dihydrodipicolinate Reductase, domain 2"/>
    <property type="match status" value="1"/>
</dbReference>
<comment type="pathway">
    <text evidence="1 8">Carbohydrate degradation; pentose phosphate pathway; D-ribulose 5-phosphate from D-glucose 6-phosphate (oxidative stage): step 1/3.</text>
</comment>
<dbReference type="FunFam" id="3.40.50.720:FF:000222">
    <property type="entry name" value="Glucose-6-phosphate 1-dehydrogenase"/>
    <property type="match status" value="1"/>
</dbReference>
<dbReference type="Pfam" id="PF02781">
    <property type="entry name" value="G6PD_C"/>
    <property type="match status" value="1"/>
</dbReference>
<dbReference type="EMBL" id="CM026427">
    <property type="protein sequence ID" value="KAG0570516.1"/>
    <property type="molecule type" value="Genomic_DNA"/>
</dbReference>
<evidence type="ECO:0000256" key="6">
    <source>
        <dbReference type="ARBA" id="ARBA00023277"/>
    </source>
</evidence>
<dbReference type="GO" id="GO:0004345">
    <property type="term" value="F:glucose-6-phosphate dehydrogenase activity"/>
    <property type="evidence" value="ECO:0007669"/>
    <property type="project" value="UniProtKB-EC"/>
</dbReference>
<sequence>MAATLVRQAAAVGAREVRLGSTSVRRGEALPSAVVVVGAGKRSRVVGVRAAVSGGKSVKPAQESSNNEAIKNVELALRDDESPKPATINGSAASTETTVSITVVGASGDLAKKKIFPALFALYYEGCLPKHFTIYGFARSKMTNEQLRDLISGTLTCRIDQRENCGDKQEEFLKRCFYHSGQYSSEDSFSELSRKLQEHEGGRIANRLFYLSIPPDIFVDSARSSSCAASSKNGWTRVIVEKPFGRDSESSAELTTGLKKYLKEDQIYRIDHYLGKELVENLSVLRFSNLVFEPLWSRQYIRNVQFIFSEDFGTEGRGGYFDNYGIIRDIMQNHLLQILALFAMEPPVSLDAEDIRNEKVKVLRSMKKLDIENVVIGQYKGHVRGGVKYPAYIDDKTVPNNSITPTFAAAALFIDNARWDGVPFLMKAGKALHKRGAEIRVQFRHVPGNLYKRSFGTDLDQATNELVIRVQPDEAIYLKINNKVPGLGMRLDRSNLNLHYAARYNREIPDAYERLILDAIEGERRLFIRSDELDAAWALFTPLLKELEKRKVTPELYPYGSRGPVGAHYLAAKYNVRWGDNSFEPVEN</sequence>
<dbReference type="PANTHER" id="PTHR23429:SF22">
    <property type="entry name" value="GLUCOSE-6-PHOSPHATE 1-DEHYDROGENASE"/>
    <property type="match status" value="1"/>
</dbReference>
<keyword evidence="3 8" id="KW-0313">Glucose metabolism</keyword>
<dbReference type="InterPro" id="IPR036291">
    <property type="entry name" value="NAD(P)-bd_dom_sf"/>
</dbReference>
<comment type="caution">
    <text evidence="11">The sequence shown here is derived from an EMBL/GenBank/DDBJ whole genome shotgun (WGS) entry which is preliminary data.</text>
</comment>
<dbReference type="AlphaFoldDB" id="A0A8T0HFF9"/>
<evidence type="ECO:0000256" key="7">
    <source>
        <dbReference type="ARBA" id="ARBA00048749"/>
    </source>
</evidence>
<keyword evidence="12" id="KW-1185">Reference proteome</keyword>
<evidence type="ECO:0000313" key="11">
    <source>
        <dbReference type="EMBL" id="KAG0570516.1"/>
    </source>
</evidence>
<dbReference type="InterPro" id="IPR019796">
    <property type="entry name" value="G6P_DH_AS"/>
</dbReference>
<dbReference type="Gene3D" id="3.40.50.720">
    <property type="entry name" value="NAD(P)-binding Rossmann-like Domain"/>
    <property type="match status" value="1"/>
</dbReference>
<dbReference type="Pfam" id="PF00479">
    <property type="entry name" value="G6PD_N"/>
    <property type="match status" value="1"/>
</dbReference>
<dbReference type="PANTHER" id="PTHR23429">
    <property type="entry name" value="GLUCOSE-6-PHOSPHATE 1-DEHYDROGENASE G6PD"/>
    <property type="match status" value="1"/>
</dbReference>
<reference evidence="11 12" key="1">
    <citation type="submission" date="2020-06" db="EMBL/GenBank/DDBJ databases">
        <title>WGS assembly of Ceratodon purpureus strain R40.</title>
        <authorList>
            <person name="Carey S.B."/>
            <person name="Jenkins J."/>
            <person name="Shu S."/>
            <person name="Lovell J.T."/>
            <person name="Sreedasyam A."/>
            <person name="Maumus F."/>
            <person name="Tiley G.P."/>
            <person name="Fernandez-Pozo N."/>
            <person name="Barry K."/>
            <person name="Chen C."/>
            <person name="Wang M."/>
            <person name="Lipzen A."/>
            <person name="Daum C."/>
            <person name="Saski C.A."/>
            <person name="Payton A.C."/>
            <person name="Mcbreen J.C."/>
            <person name="Conrad R.E."/>
            <person name="Kollar L.M."/>
            <person name="Olsson S."/>
            <person name="Huttunen S."/>
            <person name="Landis J.B."/>
            <person name="Wickett N.J."/>
            <person name="Johnson M.G."/>
            <person name="Rensing S.A."/>
            <person name="Grimwood J."/>
            <person name="Schmutz J."/>
            <person name="Mcdaniel S.F."/>
        </authorList>
    </citation>
    <scope>NUCLEOTIDE SEQUENCE [LARGE SCALE GENOMIC DNA]</scope>
    <source>
        <strain evidence="11 12">R40</strain>
    </source>
</reference>
<comment type="similarity">
    <text evidence="2 8">Belongs to the glucose-6-phosphate dehydrogenase family.</text>
</comment>
<evidence type="ECO:0000313" key="12">
    <source>
        <dbReference type="Proteomes" id="UP000822688"/>
    </source>
</evidence>
<dbReference type="GO" id="GO:0009570">
    <property type="term" value="C:chloroplast stroma"/>
    <property type="evidence" value="ECO:0007669"/>
    <property type="project" value="TreeGrafter"/>
</dbReference>
<name>A0A8T0HFF9_CERPU</name>
<evidence type="ECO:0000256" key="1">
    <source>
        <dbReference type="ARBA" id="ARBA00004937"/>
    </source>
</evidence>
<accession>A0A8T0HFF9</accession>
<dbReference type="Proteomes" id="UP000822688">
    <property type="component" value="Chromosome 6"/>
</dbReference>
<evidence type="ECO:0000259" key="9">
    <source>
        <dbReference type="Pfam" id="PF00479"/>
    </source>
</evidence>
<comment type="catalytic activity">
    <reaction evidence="7 8">
        <text>D-glucose 6-phosphate + NADP(+) = 6-phospho-D-glucono-1,5-lactone + NADPH + H(+)</text>
        <dbReference type="Rhea" id="RHEA:15841"/>
        <dbReference type="ChEBI" id="CHEBI:15378"/>
        <dbReference type="ChEBI" id="CHEBI:57783"/>
        <dbReference type="ChEBI" id="CHEBI:57955"/>
        <dbReference type="ChEBI" id="CHEBI:58349"/>
        <dbReference type="ChEBI" id="CHEBI:61548"/>
        <dbReference type="EC" id="1.1.1.49"/>
    </reaction>
</comment>
<evidence type="ECO:0000256" key="2">
    <source>
        <dbReference type="ARBA" id="ARBA00009975"/>
    </source>
</evidence>
<keyword evidence="5 8" id="KW-0560">Oxidoreductase</keyword>
<proteinExistence type="inferred from homology"/>
<evidence type="ECO:0000256" key="3">
    <source>
        <dbReference type="ARBA" id="ARBA00022526"/>
    </source>
</evidence>
<evidence type="ECO:0000256" key="8">
    <source>
        <dbReference type="RuleBase" id="RU362120"/>
    </source>
</evidence>
<dbReference type="GO" id="GO:0009051">
    <property type="term" value="P:pentose-phosphate shunt, oxidative branch"/>
    <property type="evidence" value="ECO:0007669"/>
    <property type="project" value="UniProtKB-ARBA"/>
</dbReference>
<dbReference type="PROSITE" id="PS00069">
    <property type="entry name" value="G6P_DEHYDROGENASE"/>
    <property type="match status" value="1"/>
</dbReference>
<dbReference type="InterPro" id="IPR022675">
    <property type="entry name" value="G6P_DH_C"/>
</dbReference>
<dbReference type="PIRSF" id="PIRSF000110">
    <property type="entry name" value="G6PD"/>
    <property type="match status" value="1"/>
</dbReference>
<feature type="domain" description="Glucose-6-phosphate dehydrogenase C-terminal" evidence="10">
    <location>
        <begin position="284"/>
        <end position="578"/>
    </location>
</feature>
<evidence type="ECO:0000259" key="10">
    <source>
        <dbReference type="Pfam" id="PF02781"/>
    </source>
</evidence>
<dbReference type="FunFam" id="3.30.360.10:FF:000018">
    <property type="entry name" value="Glucose-6-phosphate 1-dehydrogenase"/>
    <property type="match status" value="1"/>
</dbReference>
<dbReference type="EC" id="1.1.1.49" evidence="8"/>
<dbReference type="GO" id="GO:0006006">
    <property type="term" value="P:glucose metabolic process"/>
    <property type="evidence" value="ECO:0007669"/>
    <property type="project" value="UniProtKB-KW"/>
</dbReference>
<gene>
    <name evidence="11" type="ORF">KC19_6G168200</name>
</gene>
<dbReference type="HAMAP" id="MF_00966">
    <property type="entry name" value="G6PD"/>
    <property type="match status" value="1"/>
</dbReference>
<dbReference type="PRINTS" id="PR00079">
    <property type="entry name" value="G6PDHDRGNASE"/>
</dbReference>
<dbReference type="OrthoDB" id="60984at2759"/>
<keyword evidence="6 8" id="KW-0119">Carbohydrate metabolism</keyword>
<dbReference type="InterPro" id="IPR001282">
    <property type="entry name" value="G6P_DH"/>
</dbReference>
<protein>
    <recommendedName>
        <fullName evidence="8">Glucose-6-phosphate 1-dehydrogenase</fullName>
        <ecNumber evidence="8">1.1.1.49</ecNumber>
    </recommendedName>
</protein>
<feature type="domain" description="Glucose-6-phosphate dehydrogenase NAD-binding" evidence="9">
    <location>
        <begin position="103"/>
        <end position="281"/>
    </location>
</feature>